<feature type="binding site" evidence="14">
    <location>
        <position position="190"/>
    </location>
    <ligand>
        <name>ATP</name>
        <dbReference type="ChEBI" id="CHEBI:30616"/>
    </ligand>
</feature>
<feature type="binding site" evidence="14">
    <location>
        <begin position="215"/>
        <end position="216"/>
    </location>
    <ligand>
        <name>ATP</name>
        <dbReference type="ChEBI" id="CHEBI:30616"/>
    </ligand>
</feature>
<evidence type="ECO:0000256" key="5">
    <source>
        <dbReference type="ARBA" id="ARBA00010122"/>
    </source>
</evidence>
<evidence type="ECO:0000256" key="3">
    <source>
        <dbReference type="ARBA" id="ARBA00004986"/>
    </source>
</evidence>
<evidence type="ECO:0000313" key="20">
    <source>
        <dbReference type="EMBL" id="MTU03474.1"/>
    </source>
</evidence>
<dbReference type="NCBIfam" id="TIGR00657">
    <property type="entry name" value="asp_kinases"/>
    <property type="match status" value="1"/>
</dbReference>
<comment type="pathway">
    <text evidence="2 16">Amino-acid biosynthesis; L-lysine biosynthesis via DAP pathway; (S)-tetrahydrodipicolinate from L-aspartate: step 1/4.</text>
</comment>
<feature type="domain" description="CASTOR ACT" evidence="18">
    <location>
        <begin position="339"/>
        <end position="401"/>
    </location>
</feature>
<protein>
    <recommendedName>
        <fullName evidence="15">Aspartokinase</fullName>
        <ecNumber evidence="15">2.7.2.4</ecNumber>
    </recommendedName>
</protein>
<dbReference type="GO" id="GO:0005829">
    <property type="term" value="C:cytosol"/>
    <property type="evidence" value="ECO:0007669"/>
    <property type="project" value="TreeGrafter"/>
</dbReference>
<evidence type="ECO:0000256" key="4">
    <source>
        <dbReference type="ARBA" id="ARBA00005139"/>
    </source>
</evidence>
<dbReference type="InterPro" id="IPR027795">
    <property type="entry name" value="CASTOR_ACT_dom"/>
</dbReference>
<comment type="pathway">
    <text evidence="4 16">Amino-acid biosynthesis; L-threonine biosynthesis; L-threonine from L-aspartate: step 1/5.</text>
</comment>
<gene>
    <name evidence="19" type="primary">dapG</name>
    <name evidence="19" type="ORF">GMD11_03530</name>
    <name evidence="20" type="ORF">GMD18_03530</name>
</gene>
<name>A0A7X2XF32_9FIRM</name>
<dbReference type="InterPro" id="IPR018042">
    <property type="entry name" value="Aspartate_kinase_CS"/>
</dbReference>
<dbReference type="UniPathway" id="UPA00051">
    <property type="reaction ID" value="UER00462"/>
</dbReference>
<feature type="domain" description="Aspartate/glutamate/uridylate kinase" evidence="17">
    <location>
        <begin position="2"/>
        <end position="236"/>
    </location>
</feature>
<dbReference type="AlphaFoldDB" id="A0A7X2XF32"/>
<dbReference type="Pfam" id="PF00696">
    <property type="entry name" value="AA_kinase"/>
    <property type="match status" value="1"/>
</dbReference>
<dbReference type="GO" id="GO:0009089">
    <property type="term" value="P:lysine biosynthetic process via diaminopimelate"/>
    <property type="evidence" value="ECO:0007669"/>
    <property type="project" value="UniProtKB-UniPathway"/>
</dbReference>
<evidence type="ECO:0000256" key="9">
    <source>
        <dbReference type="ARBA" id="ARBA00022777"/>
    </source>
</evidence>
<evidence type="ECO:0000256" key="13">
    <source>
        <dbReference type="ARBA" id="ARBA00047872"/>
    </source>
</evidence>
<dbReference type="GO" id="GO:0004072">
    <property type="term" value="F:aspartate kinase activity"/>
    <property type="evidence" value="ECO:0007669"/>
    <property type="project" value="UniProtKB-EC"/>
</dbReference>
<dbReference type="EMBL" id="WNBW01000001">
    <property type="protein sequence ID" value="MTU03474.1"/>
    <property type="molecule type" value="Genomic_DNA"/>
</dbReference>
<sequence>MKILVQKFGGTSVASQEARIAVKDKVQKAVRSGFAPVVVVSAMGRKGEPYATDTLIKVLKETNLSVNVRELDMMMCCGEIMAACVMAATLQKFGINAMALTGGQAGIITDSQFGAARIKNINVSNLHHLLESGVIPIVCGFQGMTENNGKFTTLGRGGSDTTAAAIGAALHAECVEIYTDVEGIMTADPRLVKEASILKQISYGEVCQMAHQGAKVIHPRAVEIAMKKNIPLIVKSTFSDAPGTLITNDCAETEEDTSINERRLASGVTHLTDLAQFRVALNPEDIASGRKLFEDLADAGISVGCLNLSESNAMFAVFADDVEHTNKVLNGTDFEYTLTEDCAKVSVVGSAMRGVPGVMANFVAALTGCKISILQTVDSDTTISAIIKQEHLIDAVKALHKAFKL</sequence>
<evidence type="ECO:0000313" key="22">
    <source>
        <dbReference type="Proteomes" id="UP000484547"/>
    </source>
</evidence>
<evidence type="ECO:0000256" key="11">
    <source>
        <dbReference type="ARBA" id="ARBA00022915"/>
    </source>
</evidence>
<evidence type="ECO:0000256" key="15">
    <source>
        <dbReference type="RuleBase" id="RU003448"/>
    </source>
</evidence>
<dbReference type="InterPro" id="IPR045865">
    <property type="entry name" value="ACT-like_dom_sf"/>
</dbReference>
<evidence type="ECO:0000313" key="19">
    <source>
        <dbReference type="EMBL" id="MTT75342.1"/>
    </source>
</evidence>
<dbReference type="InterPro" id="IPR005260">
    <property type="entry name" value="Asp_kin_monofn"/>
</dbReference>
<comment type="catalytic activity">
    <reaction evidence="13 15">
        <text>L-aspartate + ATP = 4-phospho-L-aspartate + ADP</text>
        <dbReference type="Rhea" id="RHEA:23776"/>
        <dbReference type="ChEBI" id="CHEBI:29991"/>
        <dbReference type="ChEBI" id="CHEBI:30616"/>
        <dbReference type="ChEBI" id="CHEBI:57535"/>
        <dbReference type="ChEBI" id="CHEBI:456216"/>
        <dbReference type="EC" id="2.7.2.4"/>
    </reaction>
</comment>
<dbReference type="UniPathway" id="UPA00050">
    <property type="reaction ID" value="UER00461"/>
</dbReference>
<dbReference type="UniPathway" id="UPA00034">
    <property type="reaction ID" value="UER00015"/>
</dbReference>
<feature type="binding site" evidence="14">
    <location>
        <position position="79"/>
    </location>
    <ligand>
        <name>substrate</name>
    </ligand>
</feature>
<dbReference type="PROSITE" id="PS00324">
    <property type="entry name" value="ASPARTOKINASE"/>
    <property type="match status" value="1"/>
</dbReference>
<dbReference type="OrthoDB" id="9799110at2"/>
<dbReference type="InterPro" id="IPR036393">
    <property type="entry name" value="AceGlu_kinase-like_sf"/>
</dbReference>
<keyword evidence="11" id="KW-0220">Diaminopimelate biosynthesis</keyword>
<dbReference type="InterPro" id="IPR001341">
    <property type="entry name" value="Asp_kinase"/>
</dbReference>
<keyword evidence="21" id="KW-1185">Reference proteome</keyword>
<evidence type="ECO:0000256" key="6">
    <source>
        <dbReference type="ARBA" id="ARBA00022605"/>
    </source>
</evidence>
<dbReference type="GO" id="GO:0009090">
    <property type="term" value="P:homoserine biosynthetic process"/>
    <property type="evidence" value="ECO:0007669"/>
    <property type="project" value="TreeGrafter"/>
</dbReference>
<dbReference type="SUPFAM" id="SSF53633">
    <property type="entry name" value="Carbamate kinase-like"/>
    <property type="match status" value="1"/>
</dbReference>
<dbReference type="PIRSF" id="PIRSF000726">
    <property type="entry name" value="Asp_kin"/>
    <property type="match status" value="1"/>
</dbReference>
<feature type="binding site" evidence="14">
    <location>
        <begin position="7"/>
        <end position="10"/>
    </location>
    <ligand>
        <name>ATP</name>
        <dbReference type="ChEBI" id="CHEBI:30616"/>
    </ligand>
</feature>
<dbReference type="RefSeq" id="WP_113076960.1">
    <property type="nucleotide sequence ID" value="NZ_AP025560.1"/>
</dbReference>
<keyword evidence="6 16" id="KW-0028">Amino-acid biosynthesis</keyword>
<keyword evidence="12" id="KW-0457">Lysine biosynthesis</keyword>
<dbReference type="Pfam" id="PF13840">
    <property type="entry name" value="ACT_7"/>
    <property type="match status" value="1"/>
</dbReference>
<dbReference type="InterPro" id="IPR001048">
    <property type="entry name" value="Asp/Glu/Uridylate_kinase"/>
</dbReference>
<evidence type="ECO:0000256" key="7">
    <source>
        <dbReference type="ARBA" id="ARBA00022679"/>
    </source>
</evidence>
<evidence type="ECO:0000256" key="2">
    <source>
        <dbReference type="ARBA" id="ARBA00004766"/>
    </source>
</evidence>
<reference evidence="21 22" key="1">
    <citation type="journal article" date="2019" name="Nat. Med.">
        <title>A library of human gut bacterial isolates paired with longitudinal multiomics data enables mechanistic microbiome research.</title>
        <authorList>
            <person name="Poyet M."/>
            <person name="Groussin M."/>
            <person name="Gibbons S.M."/>
            <person name="Avila-Pacheco J."/>
            <person name="Jiang X."/>
            <person name="Kearney S.M."/>
            <person name="Perrotta A.R."/>
            <person name="Berdy B."/>
            <person name="Zhao S."/>
            <person name="Lieberman T.D."/>
            <person name="Swanson P.K."/>
            <person name="Smith M."/>
            <person name="Roesemann S."/>
            <person name="Alexander J.E."/>
            <person name="Rich S.A."/>
            <person name="Livny J."/>
            <person name="Vlamakis H."/>
            <person name="Clish C."/>
            <person name="Bullock K."/>
            <person name="Deik A."/>
            <person name="Scott J."/>
            <person name="Pierce K.A."/>
            <person name="Xavier R.J."/>
            <person name="Alm E.J."/>
        </authorList>
    </citation>
    <scope>NUCLEOTIDE SEQUENCE [LARGE SCALE GENOMIC DNA]</scope>
    <source>
        <strain evidence="19 22">BIOML-A13</strain>
        <strain evidence="20 21">BIOML-A3</strain>
    </source>
</reference>
<feature type="binding site" evidence="14">
    <location>
        <begin position="179"/>
        <end position="180"/>
    </location>
    <ligand>
        <name>ATP</name>
        <dbReference type="ChEBI" id="CHEBI:30616"/>
    </ligand>
</feature>
<dbReference type="SUPFAM" id="SSF55021">
    <property type="entry name" value="ACT-like"/>
    <property type="match status" value="2"/>
</dbReference>
<proteinExistence type="inferred from homology"/>
<keyword evidence="9 15" id="KW-0418">Kinase</keyword>
<evidence type="ECO:0000313" key="21">
    <source>
        <dbReference type="Proteomes" id="UP000443070"/>
    </source>
</evidence>
<evidence type="ECO:0000256" key="12">
    <source>
        <dbReference type="ARBA" id="ARBA00023154"/>
    </source>
</evidence>
<evidence type="ECO:0000256" key="16">
    <source>
        <dbReference type="RuleBase" id="RU004249"/>
    </source>
</evidence>
<keyword evidence="7 15" id="KW-0808">Transferase</keyword>
<dbReference type="EC" id="2.7.2.4" evidence="15"/>
<comment type="pathway">
    <text evidence="3 16">Amino-acid biosynthesis; L-methionine biosynthesis via de novo pathway; L-homoserine from L-aspartate: step 1/3.</text>
</comment>
<dbReference type="Proteomes" id="UP000443070">
    <property type="component" value="Unassembled WGS sequence"/>
</dbReference>
<evidence type="ECO:0000256" key="1">
    <source>
        <dbReference type="ARBA" id="ARBA00003121"/>
    </source>
</evidence>
<evidence type="ECO:0000259" key="18">
    <source>
        <dbReference type="Pfam" id="PF13840"/>
    </source>
</evidence>
<dbReference type="NCBIfam" id="NF006068">
    <property type="entry name" value="PRK08210.1"/>
    <property type="match status" value="1"/>
</dbReference>
<dbReference type="GO" id="GO:0019877">
    <property type="term" value="P:diaminopimelate biosynthetic process"/>
    <property type="evidence" value="ECO:0007669"/>
    <property type="project" value="UniProtKB-KW"/>
</dbReference>
<dbReference type="Gene3D" id="3.40.1160.10">
    <property type="entry name" value="Acetylglutamate kinase-like"/>
    <property type="match status" value="1"/>
</dbReference>
<accession>A0A7X2XF32</accession>
<dbReference type="GO" id="GO:0009088">
    <property type="term" value="P:threonine biosynthetic process"/>
    <property type="evidence" value="ECO:0007669"/>
    <property type="project" value="UniProtKB-UniPathway"/>
</dbReference>
<feature type="binding site" evidence="14">
    <location>
        <position position="52"/>
    </location>
    <ligand>
        <name>substrate</name>
    </ligand>
</feature>
<dbReference type="EMBL" id="WNBM01000001">
    <property type="protein sequence ID" value="MTT75342.1"/>
    <property type="molecule type" value="Genomic_DNA"/>
</dbReference>
<keyword evidence="8 14" id="KW-0547">Nucleotide-binding</keyword>
<comment type="similarity">
    <text evidence="5 15">Belongs to the aspartokinase family.</text>
</comment>
<dbReference type="GO" id="GO:0005524">
    <property type="term" value="F:ATP binding"/>
    <property type="evidence" value="ECO:0007669"/>
    <property type="project" value="UniProtKB-KW"/>
</dbReference>
<organism evidence="19 22">
    <name type="scientific">Phascolarctobacterium faecium</name>
    <dbReference type="NCBI Taxonomy" id="33025"/>
    <lineage>
        <taxon>Bacteria</taxon>
        <taxon>Bacillati</taxon>
        <taxon>Bacillota</taxon>
        <taxon>Negativicutes</taxon>
        <taxon>Acidaminococcales</taxon>
        <taxon>Acidaminococcaceae</taxon>
        <taxon>Phascolarctobacterium</taxon>
    </lineage>
</organism>
<dbReference type="Proteomes" id="UP000484547">
    <property type="component" value="Unassembled WGS sequence"/>
</dbReference>
<evidence type="ECO:0000256" key="8">
    <source>
        <dbReference type="ARBA" id="ARBA00022741"/>
    </source>
</evidence>
<comment type="caution">
    <text evidence="19">The sequence shown here is derived from an EMBL/GenBank/DDBJ whole genome shotgun (WGS) entry which is preliminary data.</text>
</comment>
<keyword evidence="10 14" id="KW-0067">ATP-binding</keyword>
<evidence type="ECO:0000256" key="14">
    <source>
        <dbReference type="PIRSR" id="PIRSR000726-1"/>
    </source>
</evidence>
<dbReference type="PANTHER" id="PTHR21499">
    <property type="entry name" value="ASPARTATE KINASE"/>
    <property type="match status" value="1"/>
</dbReference>
<evidence type="ECO:0000256" key="10">
    <source>
        <dbReference type="ARBA" id="ARBA00022840"/>
    </source>
</evidence>
<evidence type="ECO:0000259" key="17">
    <source>
        <dbReference type="Pfam" id="PF00696"/>
    </source>
</evidence>
<dbReference type="PANTHER" id="PTHR21499:SF3">
    <property type="entry name" value="ASPARTOKINASE"/>
    <property type="match status" value="1"/>
</dbReference>
<dbReference type="Gene3D" id="3.30.2130.10">
    <property type="entry name" value="VC0802-like"/>
    <property type="match status" value="1"/>
</dbReference>
<comment type="function">
    <text evidence="1">Catalyzes the phosphorylation of the beta-carboxyl group of aspartic acid with ATP to yield 4-phospho-L-aspartate, which is involved in the branched biosynthetic pathway leading to the biosynthesis of amino acids threonine, isoleucine and methionine.</text>
</comment>